<accession>A0AAD8A3C8</accession>
<evidence type="ECO:0000313" key="2">
    <source>
        <dbReference type="Proteomes" id="UP001233999"/>
    </source>
</evidence>
<sequence>QISNLRFRLRINIMVILKLVKLWLRLSDRRKFSLTTDANVRLMHHVRNYLKPVRLNKVMLGLVRLDLFRFAS</sequence>
<feature type="non-terminal residue" evidence="1">
    <location>
        <position position="72"/>
    </location>
</feature>
<reference evidence="1" key="2">
    <citation type="submission" date="2023-05" db="EMBL/GenBank/DDBJ databases">
        <authorList>
            <person name="Fouks B."/>
        </authorList>
    </citation>
    <scope>NUCLEOTIDE SEQUENCE</scope>
    <source>
        <strain evidence="1">Stay&amp;Tobe</strain>
        <tissue evidence="1">Testes</tissue>
    </source>
</reference>
<dbReference type="AlphaFoldDB" id="A0AAD8A3C8"/>
<dbReference type="EMBL" id="JASPKZ010003852">
    <property type="protein sequence ID" value="KAJ9591920.1"/>
    <property type="molecule type" value="Genomic_DNA"/>
</dbReference>
<feature type="non-terminal residue" evidence="1">
    <location>
        <position position="1"/>
    </location>
</feature>
<dbReference type="Proteomes" id="UP001233999">
    <property type="component" value="Unassembled WGS sequence"/>
</dbReference>
<proteinExistence type="predicted"/>
<protein>
    <submittedName>
        <fullName evidence="1">Uncharacterized protein</fullName>
    </submittedName>
</protein>
<name>A0AAD8A3C8_DIPPU</name>
<comment type="caution">
    <text evidence="1">The sequence shown here is derived from an EMBL/GenBank/DDBJ whole genome shotgun (WGS) entry which is preliminary data.</text>
</comment>
<keyword evidence="2" id="KW-1185">Reference proteome</keyword>
<organism evidence="1 2">
    <name type="scientific">Diploptera punctata</name>
    <name type="common">Pacific beetle cockroach</name>
    <dbReference type="NCBI Taxonomy" id="6984"/>
    <lineage>
        <taxon>Eukaryota</taxon>
        <taxon>Metazoa</taxon>
        <taxon>Ecdysozoa</taxon>
        <taxon>Arthropoda</taxon>
        <taxon>Hexapoda</taxon>
        <taxon>Insecta</taxon>
        <taxon>Pterygota</taxon>
        <taxon>Neoptera</taxon>
        <taxon>Polyneoptera</taxon>
        <taxon>Dictyoptera</taxon>
        <taxon>Blattodea</taxon>
        <taxon>Blaberoidea</taxon>
        <taxon>Blaberidae</taxon>
        <taxon>Diplopterinae</taxon>
        <taxon>Diploptera</taxon>
    </lineage>
</organism>
<evidence type="ECO:0000313" key="1">
    <source>
        <dbReference type="EMBL" id="KAJ9591920.1"/>
    </source>
</evidence>
<reference evidence="1" key="1">
    <citation type="journal article" date="2023" name="IScience">
        <title>Live-bearing cockroach genome reveals convergent evolutionary mechanisms linked to viviparity in insects and beyond.</title>
        <authorList>
            <person name="Fouks B."/>
            <person name="Harrison M.C."/>
            <person name="Mikhailova A.A."/>
            <person name="Marchal E."/>
            <person name="English S."/>
            <person name="Carruthers M."/>
            <person name="Jennings E.C."/>
            <person name="Chiamaka E.L."/>
            <person name="Frigard R.A."/>
            <person name="Pippel M."/>
            <person name="Attardo G.M."/>
            <person name="Benoit J.B."/>
            <person name="Bornberg-Bauer E."/>
            <person name="Tobe S.S."/>
        </authorList>
    </citation>
    <scope>NUCLEOTIDE SEQUENCE</scope>
    <source>
        <strain evidence="1">Stay&amp;Tobe</strain>
    </source>
</reference>
<gene>
    <name evidence="1" type="ORF">L9F63_001522</name>
</gene>